<evidence type="ECO:0000259" key="12">
    <source>
        <dbReference type="PROSITE" id="PS50004"/>
    </source>
</evidence>
<dbReference type="SUPFAM" id="SSF49562">
    <property type="entry name" value="C2 domain (Calcium/lipid-binding domain, CaLB)"/>
    <property type="match status" value="1"/>
</dbReference>
<evidence type="ECO:0000313" key="14">
    <source>
        <dbReference type="Proteomes" id="UP000238479"/>
    </source>
</evidence>
<comment type="subcellular location">
    <subcellularLocation>
        <location evidence="2">Cell membrane</location>
    </subcellularLocation>
    <subcellularLocation>
        <location evidence="1">Nucleus</location>
    </subcellularLocation>
</comment>
<sequence length="174" mass="19423">MNNNVLGLLRLRIKRGINLAIRDVTRTSDPYIIVTMGAHKLKTGVVKKNLNPVWNEELTLSITNINEPIVFNVYDKDHITGDDPMGDAVVDIKPYMECLKLAADLEKLPDGCAVKKVQPSRDNCLSKESCCTWHEGKIVQDMILKLRNVECGEIVIQIEWIDIPGSKGLAAVEV</sequence>
<name>A0A2P6R3D6_ROSCH</name>
<feature type="domain" description="C2" evidence="12">
    <location>
        <begin position="1"/>
        <end position="105"/>
    </location>
</feature>
<dbReference type="OMA" id="MCEKCEG"/>
<dbReference type="OrthoDB" id="73919at2759"/>
<dbReference type="GO" id="GO:0005096">
    <property type="term" value="F:GTPase activator activity"/>
    <property type="evidence" value="ECO:0007669"/>
    <property type="project" value="UniProtKB-KW"/>
</dbReference>
<dbReference type="SMART" id="SM00239">
    <property type="entry name" value="C2"/>
    <property type="match status" value="1"/>
</dbReference>
<dbReference type="GO" id="GO:0008289">
    <property type="term" value="F:lipid binding"/>
    <property type="evidence" value="ECO:0007669"/>
    <property type="project" value="UniProtKB-KW"/>
</dbReference>
<dbReference type="GO" id="GO:0046872">
    <property type="term" value="F:metal ion binding"/>
    <property type="evidence" value="ECO:0007669"/>
    <property type="project" value="UniProtKB-KW"/>
</dbReference>
<protein>
    <submittedName>
        <fullName evidence="13">Putative C2 domain-containing protein</fullName>
    </submittedName>
</protein>
<keyword evidence="6" id="KW-0479">Metal-binding</keyword>
<keyword evidence="8" id="KW-0446">Lipid-binding</keyword>
<keyword evidence="4" id="KW-1003">Cell membrane</keyword>
<dbReference type="InterPro" id="IPR000008">
    <property type="entry name" value="C2_dom"/>
</dbReference>
<evidence type="ECO:0000256" key="10">
    <source>
        <dbReference type="ARBA" id="ARBA00023242"/>
    </source>
</evidence>
<evidence type="ECO:0000256" key="6">
    <source>
        <dbReference type="ARBA" id="ARBA00022723"/>
    </source>
</evidence>
<organism evidence="13 14">
    <name type="scientific">Rosa chinensis</name>
    <name type="common">China rose</name>
    <dbReference type="NCBI Taxonomy" id="74649"/>
    <lineage>
        <taxon>Eukaryota</taxon>
        <taxon>Viridiplantae</taxon>
        <taxon>Streptophyta</taxon>
        <taxon>Embryophyta</taxon>
        <taxon>Tracheophyta</taxon>
        <taxon>Spermatophyta</taxon>
        <taxon>Magnoliopsida</taxon>
        <taxon>eudicotyledons</taxon>
        <taxon>Gunneridae</taxon>
        <taxon>Pentapetalae</taxon>
        <taxon>rosids</taxon>
        <taxon>fabids</taxon>
        <taxon>Rosales</taxon>
        <taxon>Rosaceae</taxon>
        <taxon>Rosoideae</taxon>
        <taxon>Rosoideae incertae sedis</taxon>
        <taxon>Rosa</taxon>
    </lineage>
</organism>
<evidence type="ECO:0000256" key="9">
    <source>
        <dbReference type="ARBA" id="ARBA00023136"/>
    </source>
</evidence>
<keyword evidence="9" id="KW-0472">Membrane</keyword>
<dbReference type="Gene3D" id="2.60.40.150">
    <property type="entry name" value="C2 domain"/>
    <property type="match status" value="1"/>
</dbReference>
<evidence type="ECO:0000256" key="11">
    <source>
        <dbReference type="ARBA" id="ARBA00024037"/>
    </source>
</evidence>
<evidence type="ECO:0000256" key="7">
    <source>
        <dbReference type="ARBA" id="ARBA00022837"/>
    </source>
</evidence>
<dbReference type="AlphaFoldDB" id="A0A2P6R3D6"/>
<evidence type="ECO:0000256" key="2">
    <source>
        <dbReference type="ARBA" id="ARBA00004236"/>
    </source>
</evidence>
<dbReference type="CDD" id="cd04038">
    <property type="entry name" value="C2_ArfGAP"/>
    <property type="match status" value="1"/>
</dbReference>
<comment type="similarity">
    <text evidence="11">Belongs to the plant CAR protein family.</text>
</comment>
<proteinExistence type="inferred from homology"/>
<dbReference type="PRINTS" id="PR00360">
    <property type="entry name" value="C2DOMAIN"/>
</dbReference>
<keyword evidence="7" id="KW-0106">Calcium</keyword>
<dbReference type="PANTHER" id="PTHR45933:SF12">
    <property type="entry name" value="PROTEIN C2-DOMAIN ABA-RELATED 9"/>
    <property type="match status" value="1"/>
</dbReference>
<keyword evidence="10" id="KW-0539">Nucleus</keyword>
<dbReference type="InterPro" id="IPR044562">
    <property type="entry name" value="CAR1-11"/>
</dbReference>
<evidence type="ECO:0000313" key="13">
    <source>
        <dbReference type="EMBL" id="PRQ40960.1"/>
    </source>
</evidence>
<gene>
    <name evidence="13" type="ORF">RchiOBHm_Chr4g0441811</name>
</gene>
<dbReference type="GO" id="GO:0005886">
    <property type="term" value="C:plasma membrane"/>
    <property type="evidence" value="ECO:0007669"/>
    <property type="project" value="UniProtKB-SubCell"/>
</dbReference>
<keyword evidence="14" id="KW-1185">Reference proteome</keyword>
<dbReference type="Proteomes" id="UP000238479">
    <property type="component" value="Chromosome 4"/>
</dbReference>
<keyword evidence="5" id="KW-0938">Abscisic acid signaling pathway</keyword>
<dbReference type="GO" id="GO:0009738">
    <property type="term" value="P:abscisic acid-activated signaling pathway"/>
    <property type="evidence" value="ECO:0007669"/>
    <property type="project" value="UniProtKB-KW"/>
</dbReference>
<dbReference type="PANTHER" id="PTHR45933">
    <property type="entry name" value="PROTEIN C2-DOMAIN ABA-RELATED 4"/>
    <property type="match status" value="1"/>
</dbReference>
<evidence type="ECO:0000256" key="1">
    <source>
        <dbReference type="ARBA" id="ARBA00004123"/>
    </source>
</evidence>
<keyword evidence="3" id="KW-0343">GTPase activation</keyword>
<dbReference type="EMBL" id="PDCK01000042">
    <property type="protein sequence ID" value="PRQ40960.1"/>
    <property type="molecule type" value="Genomic_DNA"/>
</dbReference>
<dbReference type="PROSITE" id="PS50004">
    <property type="entry name" value="C2"/>
    <property type="match status" value="1"/>
</dbReference>
<dbReference type="InterPro" id="IPR035892">
    <property type="entry name" value="C2_domain_sf"/>
</dbReference>
<dbReference type="GO" id="GO:0005634">
    <property type="term" value="C:nucleus"/>
    <property type="evidence" value="ECO:0007669"/>
    <property type="project" value="UniProtKB-SubCell"/>
</dbReference>
<evidence type="ECO:0000256" key="4">
    <source>
        <dbReference type="ARBA" id="ARBA00022475"/>
    </source>
</evidence>
<evidence type="ECO:0000256" key="8">
    <source>
        <dbReference type="ARBA" id="ARBA00023121"/>
    </source>
</evidence>
<evidence type="ECO:0000256" key="5">
    <source>
        <dbReference type="ARBA" id="ARBA00022682"/>
    </source>
</evidence>
<dbReference type="Gramene" id="PRQ40960">
    <property type="protein sequence ID" value="PRQ40960"/>
    <property type="gene ID" value="RchiOBHm_Chr4g0441811"/>
</dbReference>
<accession>A0A2P6R3D6</accession>
<evidence type="ECO:0000256" key="3">
    <source>
        <dbReference type="ARBA" id="ARBA00022468"/>
    </source>
</evidence>
<reference evidence="13 14" key="1">
    <citation type="journal article" date="2018" name="Nat. Genet.">
        <title>The Rosa genome provides new insights in the design of modern roses.</title>
        <authorList>
            <person name="Bendahmane M."/>
        </authorList>
    </citation>
    <scope>NUCLEOTIDE SEQUENCE [LARGE SCALE GENOMIC DNA]</scope>
    <source>
        <strain evidence="14">cv. Old Blush</strain>
    </source>
</reference>
<dbReference type="Pfam" id="PF00168">
    <property type="entry name" value="C2"/>
    <property type="match status" value="1"/>
</dbReference>
<comment type="caution">
    <text evidence="13">The sequence shown here is derived from an EMBL/GenBank/DDBJ whole genome shotgun (WGS) entry which is preliminary data.</text>
</comment>